<keyword evidence="2" id="KW-1185">Reference proteome</keyword>
<dbReference type="RefSeq" id="WP_006863221.1">
    <property type="nucleotide sequence ID" value="NZ_ACCL02000017.1"/>
</dbReference>
<reference evidence="1" key="1">
    <citation type="submission" date="2009-07" db="EMBL/GenBank/DDBJ databases">
        <authorList>
            <person name="Weinstock G."/>
            <person name="Sodergren E."/>
            <person name="Clifton S."/>
            <person name="Fulton L."/>
            <person name="Fulton B."/>
            <person name="Courtney L."/>
            <person name="Fronick C."/>
            <person name="Harrison M."/>
            <person name="Strong C."/>
            <person name="Farmer C."/>
            <person name="Delahaunty K."/>
            <person name="Markovic C."/>
            <person name="Hall O."/>
            <person name="Minx P."/>
            <person name="Tomlinson C."/>
            <person name="Mitreva M."/>
            <person name="Nelson J."/>
            <person name="Hou S."/>
            <person name="Wollam A."/>
            <person name="Pepin K.H."/>
            <person name="Johnson M."/>
            <person name="Bhonagiri V."/>
            <person name="Nash W.E."/>
            <person name="Warren W."/>
            <person name="Chinwalla A."/>
            <person name="Mardis E.R."/>
            <person name="Wilson R.K."/>
        </authorList>
    </citation>
    <scope>NUCLEOTIDE SEQUENCE [LARGE SCALE GENOMIC DNA]</scope>
    <source>
        <strain evidence="1">DSM 14469</strain>
    </source>
</reference>
<evidence type="ECO:0000313" key="1">
    <source>
        <dbReference type="EMBL" id="EET59591.1"/>
    </source>
</evidence>
<name>C6LIK9_9FIRM</name>
<dbReference type="InterPro" id="IPR027417">
    <property type="entry name" value="P-loop_NTPase"/>
</dbReference>
<organism evidence="1 2">
    <name type="scientific">Marvinbryantia formatexigens DSM 14469</name>
    <dbReference type="NCBI Taxonomy" id="478749"/>
    <lineage>
        <taxon>Bacteria</taxon>
        <taxon>Bacillati</taxon>
        <taxon>Bacillota</taxon>
        <taxon>Clostridia</taxon>
        <taxon>Lachnospirales</taxon>
        <taxon>Lachnospiraceae</taxon>
        <taxon>Marvinbryantia</taxon>
    </lineage>
</organism>
<dbReference type="STRING" id="168384.SAMN05660368_01887"/>
<dbReference type="eggNOG" id="COG1102">
    <property type="taxonomic scope" value="Bacteria"/>
</dbReference>
<sequence>MEKQLIISVGREFGSGGHVIAEDLAGRFNLPLYDYNLLEHIAEEKDVAHEGLKKYDEKPKSKLFSRTVRGHSNSIQEHVAQMQFDYLRQMANEGKSFVVVGRCAEYILKGNPGLVTIFILGDKDCKVKRVMEKYGLSEREAQQMCKKEDWERKYYHNYFCPGQWGDSRNYDLSVNSSRLGLEKTADMLERFIRTKMQL</sequence>
<comment type="caution">
    <text evidence="1">The sequence shown here is derived from an EMBL/GenBank/DDBJ whole genome shotgun (WGS) entry which is preliminary data.</text>
</comment>
<gene>
    <name evidence="1" type="ORF">BRYFOR_08449</name>
</gene>
<dbReference type="Pfam" id="PF13189">
    <property type="entry name" value="Cytidylate_kin2"/>
    <property type="match status" value="1"/>
</dbReference>
<accession>C6LIK9</accession>
<dbReference type="OrthoDB" id="9781180at2"/>
<dbReference type="AlphaFoldDB" id="C6LIK9"/>
<evidence type="ECO:0000313" key="2">
    <source>
        <dbReference type="Proteomes" id="UP000005561"/>
    </source>
</evidence>
<protein>
    <recommendedName>
        <fullName evidence="3">Cytidylate kinase</fullName>
    </recommendedName>
</protein>
<dbReference type="Gene3D" id="3.40.50.300">
    <property type="entry name" value="P-loop containing nucleotide triphosphate hydrolases"/>
    <property type="match status" value="1"/>
</dbReference>
<proteinExistence type="predicted"/>
<dbReference type="EMBL" id="ACCL02000017">
    <property type="protein sequence ID" value="EET59591.1"/>
    <property type="molecule type" value="Genomic_DNA"/>
</dbReference>
<evidence type="ECO:0008006" key="3">
    <source>
        <dbReference type="Google" id="ProtNLM"/>
    </source>
</evidence>
<dbReference type="Proteomes" id="UP000005561">
    <property type="component" value="Unassembled WGS sequence"/>
</dbReference>